<accession>A0A1H4DK93</accession>
<evidence type="ECO:0000313" key="1">
    <source>
        <dbReference type="EMBL" id="SEA73243.1"/>
    </source>
</evidence>
<gene>
    <name evidence="1" type="ORF">SAMN05444370_11095</name>
</gene>
<keyword evidence="2" id="KW-1185">Reference proteome</keyword>
<organism evidence="1 2">
    <name type="scientific">Rubrimonas cliftonensis</name>
    <dbReference type="NCBI Taxonomy" id="89524"/>
    <lineage>
        <taxon>Bacteria</taxon>
        <taxon>Pseudomonadati</taxon>
        <taxon>Pseudomonadota</taxon>
        <taxon>Alphaproteobacteria</taxon>
        <taxon>Rhodobacterales</taxon>
        <taxon>Paracoccaceae</taxon>
        <taxon>Rubrimonas</taxon>
    </lineage>
</organism>
<dbReference type="EMBL" id="FNQM01000010">
    <property type="protein sequence ID" value="SEA73243.1"/>
    <property type="molecule type" value="Genomic_DNA"/>
</dbReference>
<evidence type="ECO:0000313" key="2">
    <source>
        <dbReference type="Proteomes" id="UP000198703"/>
    </source>
</evidence>
<sequence>MLGRLAAVLSVALAGCDDVERITRVDALVSNLRSRIVPMAAGGLPTEVHGAPFAGLSAGEVVARLRLPNGWPADIGFRAATPADASRLVLVFNPTTAPDGYALCRGVVPPTGAGGEKGFSALATFCESERPLVTGFLEAPNVRADAPEAFAAAMTRLFQQMLD</sequence>
<reference evidence="1 2" key="1">
    <citation type="submission" date="2016-10" db="EMBL/GenBank/DDBJ databases">
        <authorList>
            <person name="de Groot N.N."/>
        </authorList>
    </citation>
    <scope>NUCLEOTIDE SEQUENCE [LARGE SCALE GENOMIC DNA]</scope>
    <source>
        <strain evidence="1 2">DSM 15345</strain>
    </source>
</reference>
<dbReference type="Proteomes" id="UP000198703">
    <property type="component" value="Unassembled WGS sequence"/>
</dbReference>
<dbReference type="STRING" id="89524.SAMN05444370_11095"/>
<dbReference type="PROSITE" id="PS51257">
    <property type="entry name" value="PROKAR_LIPOPROTEIN"/>
    <property type="match status" value="1"/>
</dbReference>
<protein>
    <submittedName>
        <fullName evidence="1">Uncharacterized protein</fullName>
    </submittedName>
</protein>
<dbReference type="AlphaFoldDB" id="A0A1H4DK93"/>
<name>A0A1H4DK93_9RHOB</name>
<proteinExistence type="predicted"/>